<dbReference type="GO" id="GO:0052621">
    <property type="term" value="F:diguanylate cyclase activity"/>
    <property type="evidence" value="ECO:0007669"/>
    <property type="project" value="UniProtKB-EC"/>
</dbReference>
<reference evidence="2 3" key="1">
    <citation type="submission" date="2023-11" db="EMBL/GenBank/DDBJ databases">
        <title>Draft genome sequence of Microbacterium arthrosphaerae JCM 30492.</title>
        <authorList>
            <person name="Zhang G."/>
            <person name="Ding Y."/>
        </authorList>
    </citation>
    <scope>NUCLEOTIDE SEQUENCE [LARGE SCALE GENOMIC DNA]</scope>
    <source>
        <strain evidence="2 3">JCM 30492</strain>
    </source>
</reference>
<keyword evidence="3" id="KW-1185">Reference proteome</keyword>
<dbReference type="InterPro" id="IPR050469">
    <property type="entry name" value="Diguanylate_Cyclase"/>
</dbReference>
<dbReference type="InterPro" id="IPR003018">
    <property type="entry name" value="GAF"/>
</dbReference>
<dbReference type="Pfam" id="PF01590">
    <property type="entry name" value="GAF"/>
    <property type="match status" value="1"/>
</dbReference>
<evidence type="ECO:0000313" key="2">
    <source>
        <dbReference type="EMBL" id="MDW4571975.1"/>
    </source>
</evidence>
<dbReference type="PANTHER" id="PTHR45138:SF9">
    <property type="entry name" value="DIGUANYLATE CYCLASE DGCM-RELATED"/>
    <property type="match status" value="1"/>
</dbReference>
<dbReference type="Pfam" id="PF13188">
    <property type="entry name" value="PAS_8"/>
    <property type="match status" value="1"/>
</dbReference>
<comment type="caution">
    <text evidence="2">The sequence shown here is derived from an EMBL/GenBank/DDBJ whole genome shotgun (WGS) entry which is preliminary data.</text>
</comment>
<accession>A0ABU4GY16</accession>
<organism evidence="2 3">
    <name type="scientific">Microbacterium arthrosphaerae</name>
    <dbReference type="NCBI Taxonomy" id="792652"/>
    <lineage>
        <taxon>Bacteria</taxon>
        <taxon>Bacillati</taxon>
        <taxon>Actinomycetota</taxon>
        <taxon>Actinomycetes</taxon>
        <taxon>Micrococcales</taxon>
        <taxon>Microbacteriaceae</taxon>
        <taxon>Microbacterium</taxon>
    </lineage>
</organism>
<dbReference type="InterPro" id="IPR000014">
    <property type="entry name" value="PAS"/>
</dbReference>
<dbReference type="SUPFAM" id="SSF55073">
    <property type="entry name" value="Nucleotide cyclase"/>
    <property type="match status" value="1"/>
</dbReference>
<evidence type="ECO:0000313" key="3">
    <source>
        <dbReference type="Proteomes" id="UP001283109"/>
    </source>
</evidence>
<dbReference type="EC" id="2.7.7.65" evidence="2"/>
<sequence>MSALEIDALPVGVLRVDEGGRIRAANDWFRRWADEEVVGRPLCDVLVPVPDFLDGIDLSTMMASARDPERAVLAVRSEEPAGAVLTVMEASDRYASGRRLRRMHSLADRTKSRLQLIMDASIAFAAATDEGHLSALLAATAAQAYRAEESLVMLRGDDGVLRRTAGTNPFPDVFPQQWIAKMTRDLRHVVKVSGQEEAAAVSHDLADAMRTAGVDALIAAPLHLEGVSLGLFACFFHHPRGFDDEATPLAEALAGQASQKLETVRLQRRLEHAAMHDEITDLPNRRSLDELEALRDLSHAAVIFIDLDGFKAVNDRLGHDLGDAVLCEVARRLQAHVRESDVVARYGGDEFVVVCDTDPAGAVEIAERLRHAIEEEYGFLTESLPIGASIGIAHAGELPHAVGVDRLIRLADQAMYRAKGRGGNQVALAG</sequence>
<dbReference type="Proteomes" id="UP001283109">
    <property type="component" value="Unassembled WGS sequence"/>
</dbReference>
<dbReference type="NCBIfam" id="TIGR00254">
    <property type="entry name" value="GGDEF"/>
    <property type="match status" value="1"/>
</dbReference>
<dbReference type="Gene3D" id="3.30.70.270">
    <property type="match status" value="1"/>
</dbReference>
<dbReference type="InterPro" id="IPR029016">
    <property type="entry name" value="GAF-like_dom_sf"/>
</dbReference>
<dbReference type="Gene3D" id="3.30.450.40">
    <property type="match status" value="1"/>
</dbReference>
<dbReference type="InterPro" id="IPR043128">
    <property type="entry name" value="Rev_trsase/Diguanyl_cyclase"/>
</dbReference>
<dbReference type="InterPro" id="IPR000160">
    <property type="entry name" value="GGDEF_dom"/>
</dbReference>
<name>A0ABU4GY16_9MICO</name>
<dbReference type="SMART" id="SM00267">
    <property type="entry name" value="GGDEF"/>
    <property type="match status" value="1"/>
</dbReference>
<dbReference type="InterPro" id="IPR035965">
    <property type="entry name" value="PAS-like_dom_sf"/>
</dbReference>
<dbReference type="SMART" id="SM00065">
    <property type="entry name" value="GAF"/>
    <property type="match status" value="1"/>
</dbReference>
<keyword evidence="2" id="KW-0548">Nucleotidyltransferase</keyword>
<dbReference type="SUPFAM" id="SSF55781">
    <property type="entry name" value="GAF domain-like"/>
    <property type="match status" value="1"/>
</dbReference>
<feature type="domain" description="GGDEF" evidence="1">
    <location>
        <begin position="298"/>
        <end position="430"/>
    </location>
</feature>
<dbReference type="InterPro" id="IPR029787">
    <property type="entry name" value="Nucleotide_cyclase"/>
</dbReference>
<gene>
    <name evidence="2" type="ORF">R8Z58_04200</name>
</gene>
<evidence type="ECO:0000259" key="1">
    <source>
        <dbReference type="PROSITE" id="PS50887"/>
    </source>
</evidence>
<dbReference type="Gene3D" id="3.30.450.20">
    <property type="entry name" value="PAS domain"/>
    <property type="match status" value="1"/>
</dbReference>
<dbReference type="PROSITE" id="PS50887">
    <property type="entry name" value="GGDEF"/>
    <property type="match status" value="1"/>
</dbReference>
<dbReference type="RefSeq" id="WP_318352486.1">
    <property type="nucleotide sequence ID" value="NZ_JAWQEV010000001.1"/>
</dbReference>
<dbReference type="EMBL" id="JAWQEV010000001">
    <property type="protein sequence ID" value="MDW4571975.1"/>
    <property type="molecule type" value="Genomic_DNA"/>
</dbReference>
<dbReference type="Pfam" id="PF00990">
    <property type="entry name" value="GGDEF"/>
    <property type="match status" value="1"/>
</dbReference>
<dbReference type="SUPFAM" id="SSF55785">
    <property type="entry name" value="PYP-like sensor domain (PAS domain)"/>
    <property type="match status" value="1"/>
</dbReference>
<dbReference type="PANTHER" id="PTHR45138">
    <property type="entry name" value="REGULATORY COMPONENTS OF SENSORY TRANSDUCTION SYSTEM"/>
    <property type="match status" value="1"/>
</dbReference>
<dbReference type="CDD" id="cd01949">
    <property type="entry name" value="GGDEF"/>
    <property type="match status" value="1"/>
</dbReference>
<keyword evidence="2" id="KW-0808">Transferase</keyword>
<proteinExistence type="predicted"/>
<protein>
    <submittedName>
        <fullName evidence="2">Diguanylate cyclase</fullName>
        <ecNumber evidence="2">2.7.7.65</ecNumber>
    </submittedName>
</protein>